<reference evidence="2" key="2">
    <citation type="submission" date="2023-06" db="EMBL/GenBank/DDBJ databases">
        <authorList>
            <consortium name="Lawrence Berkeley National Laboratory"/>
            <person name="Mondo S.J."/>
            <person name="Hensen N."/>
            <person name="Bonometti L."/>
            <person name="Westerberg I."/>
            <person name="Brannstrom I.O."/>
            <person name="Guillou S."/>
            <person name="Cros-Aarteil S."/>
            <person name="Calhoun S."/>
            <person name="Haridas S."/>
            <person name="Kuo A."/>
            <person name="Pangilinan J."/>
            <person name="Riley R."/>
            <person name="Labutti K."/>
            <person name="Andreopoulos B."/>
            <person name="Lipzen A."/>
            <person name="Chen C."/>
            <person name="Yanf M."/>
            <person name="Daum C."/>
            <person name="Ng V."/>
            <person name="Clum A."/>
            <person name="Steindorff A."/>
            <person name="Ohm R."/>
            <person name="Martin F."/>
            <person name="Silar P."/>
            <person name="Natvig D."/>
            <person name="Lalanne C."/>
            <person name="Gautier V."/>
            <person name="Ament-Velasquez S.L."/>
            <person name="Kruys A."/>
            <person name="Hutchinson M.I."/>
            <person name="Powell A.J."/>
            <person name="Barry K."/>
            <person name="Miller A.N."/>
            <person name="Grigoriev I.V."/>
            <person name="Debuchy R."/>
            <person name="Gladieux P."/>
            <person name="Thoren M.H."/>
            <person name="Johannesson H."/>
        </authorList>
    </citation>
    <scope>NUCLEOTIDE SEQUENCE</scope>
    <source>
        <strain evidence="2">CBS 333.67</strain>
    </source>
</reference>
<keyword evidence="3" id="KW-1185">Reference proteome</keyword>
<name>A0AAJ0GKY1_9PEZI</name>
<gene>
    <name evidence="2" type="ORF">B0T15DRAFT_544789</name>
</gene>
<dbReference type="EMBL" id="JAUDZG010000008">
    <property type="protein sequence ID" value="KAK3301840.1"/>
    <property type="molecule type" value="Genomic_DNA"/>
</dbReference>
<protein>
    <recommendedName>
        <fullName evidence="4">Secreted protein</fullName>
    </recommendedName>
</protein>
<evidence type="ECO:0008006" key="4">
    <source>
        <dbReference type="Google" id="ProtNLM"/>
    </source>
</evidence>
<accession>A0AAJ0GKY1</accession>
<feature type="signal peptide" evidence="1">
    <location>
        <begin position="1"/>
        <end position="18"/>
    </location>
</feature>
<organism evidence="2 3">
    <name type="scientific">Chaetomium strumarium</name>
    <dbReference type="NCBI Taxonomy" id="1170767"/>
    <lineage>
        <taxon>Eukaryota</taxon>
        <taxon>Fungi</taxon>
        <taxon>Dikarya</taxon>
        <taxon>Ascomycota</taxon>
        <taxon>Pezizomycotina</taxon>
        <taxon>Sordariomycetes</taxon>
        <taxon>Sordariomycetidae</taxon>
        <taxon>Sordariales</taxon>
        <taxon>Chaetomiaceae</taxon>
        <taxon>Chaetomium</taxon>
    </lineage>
</organism>
<dbReference type="Proteomes" id="UP001273166">
    <property type="component" value="Unassembled WGS sequence"/>
</dbReference>
<dbReference type="GeneID" id="87888934"/>
<sequence>MCVLGLALMYPSLRLGLGLRLMLTSITSRFHHFSAFEMQAVHYRIGATVVEPMFDAVLAAKVSRSLRWLRPGGCGALLTPVTMTRLHEETEMKW</sequence>
<feature type="chain" id="PRO_5042495244" description="Secreted protein" evidence="1">
    <location>
        <begin position="19"/>
        <end position="94"/>
    </location>
</feature>
<dbReference type="AlphaFoldDB" id="A0AAJ0GKY1"/>
<evidence type="ECO:0000313" key="3">
    <source>
        <dbReference type="Proteomes" id="UP001273166"/>
    </source>
</evidence>
<comment type="caution">
    <text evidence="2">The sequence shown here is derived from an EMBL/GenBank/DDBJ whole genome shotgun (WGS) entry which is preliminary data.</text>
</comment>
<dbReference type="RefSeq" id="XP_062717620.1">
    <property type="nucleotide sequence ID" value="XM_062870105.1"/>
</dbReference>
<proteinExistence type="predicted"/>
<keyword evidence="1" id="KW-0732">Signal</keyword>
<reference evidence="2" key="1">
    <citation type="journal article" date="2023" name="Mol. Phylogenet. Evol.">
        <title>Genome-scale phylogeny and comparative genomics of the fungal order Sordariales.</title>
        <authorList>
            <person name="Hensen N."/>
            <person name="Bonometti L."/>
            <person name="Westerberg I."/>
            <person name="Brannstrom I.O."/>
            <person name="Guillou S."/>
            <person name="Cros-Aarteil S."/>
            <person name="Calhoun S."/>
            <person name="Haridas S."/>
            <person name="Kuo A."/>
            <person name="Mondo S."/>
            <person name="Pangilinan J."/>
            <person name="Riley R."/>
            <person name="LaButti K."/>
            <person name="Andreopoulos B."/>
            <person name="Lipzen A."/>
            <person name="Chen C."/>
            <person name="Yan M."/>
            <person name="Daum C."/>
            <person name="Ng V."/>
            <person name="Clum A."/>
            <person name="Steindorff A."/>
            <person name="Ohm R.A."/>
            <person name="Martin F."/>
            <person name="Silar P."/>
            <person name="Natvig D.O."/>
            <person name="Lalanne C."/>
            <person name="Gautier V."/>
            <person name="Ament-Velasquez S.L."/>
            <person name="Kruys A."/>
            <person name="Hutchinson M.I."/>
            <person name="Powell A.J."/>
            <person name="Barry K."/>
            <person name="Miller A.N."/>
            <person name="Grigoriev I.V."/>
            <person name="Debuchy R."/>
            <person name="Gladieux P."/>
            <person name="Hiltunen Thoren M."/>
            <person name="Johannesson H."/>
        </authorList>
    </citation>
    <scope>NUCLEOTIDE SEQUENCE</scope>
    <source>
        <strain evidence="2">CBS 333.67</strain>
    </source>
</reference>
<evidence type="ECO:0000313" key="2">
    <source>
        <dbReference type="EMBL" id="KAK3301840.1"/>
    </source>
</evidence>
<evidence type="ECO:0000256" key="1">
    <source>
        <dbReference type="SAM" id="SignalP"/>
    </source>
</evidence>